<evidence type="ECO:0000313" key="1">
    <source>
        <dbReference type="EMBL" id="MCH94405.1"/>
    </source>
</evidence>
<keyword evidence="2" id="KW-1185">Reference proteome</keyword>
<protein>
    <submittedName>
        <fullName evidence="1">Uncharacterized protein</fullName>
    </submittedName>
</protein>
<sequence length="94" mass="10407">DSIQGISRRWCYKLMIKAKRTTQINQKVQKLDGSSSASTINIQQNQLTAGPAKQAKIIDCSTSSGGEFGGLALLWNSDSVDVEINEHDLNYFWS</sequence>
<proteinExistence type="predicted"/>
<gene>
    <name evidence="1" type="ORF">A2U01_0015365</name>
</gene>
<comment type="caution">
    <text evidence="1">The sequence shown here is derived from an EMBL/GenBank/DDBJ whole genome shotgun (WGS) entry which is preliminary data.</text>
</comment>
<accession>A0A392N5G6</accession>
<organism evidence="1 2">
    <name type="scientific">Trifolium medium</name>
    <dbReference type="NCBI Taxonomy" id="97028"/>
    <lineage>
        <taxon>Eukaryota</taxon>
        <taxon>Viridiplantae</taxon>
        <taxon>Streptophyta</taxon>
        <taxon>Embryophyta</taxon>
        <taxon>Tracheophyta</taxon>
        <taxon>Spermatophyta</taxon>
        <taxon>Magnoliopsida</taxon>
        <taxon>eudicotyledons</taxon>
        <taxon>Gunneridae</taxon>
        <taxon>Pentapetalae</taxon>
        <taxon>rosids</taxon>
        <taxon>fabids</taxon>
        <taxon>Fabales</taxon>
        <taxon>Fabaceae</taxon>
        <taxon>Papilionoideae</taxon>
        <taxon>50 kb inversion clade</taxon>
        <taxon>NPAAA clade</taxon>
        <taxon>Hologalegina</taxon>
        <taxon>IRL clade</taxon>
        <taxon>Trifolieae</taxon>
        <taxon>Trifolium</taxon>
    </lineage>
</organism>
<reference evidence="1 2" key="1">
    <citation type="journal article" date="2018" name="Front. Plant Sci.">
        <title>Red Clover (Trifolium pratense) and Zigzag Clover (T. medium) - A Picture of Genomic Similarities and Differences.</title>
        <authorList>
            <person name="Dluhosova J."/>
            <person name="Istvanek J."/>
            <person name="Nedelnik J."/>
            <person name="Repkova J."/>
        </authorList>
    </citation>
    <scope>NUCLEOTIDE SEQUENCE [LARGE SCALE GENOMIC DNA]</scope>
    <source>
        <strain evidence="2">cv. 10/8</strain>
        <tissue evidence="1">Leaf</tissue>
    </source>
</reference>
<dbReference type="Proteomes" id="UP000265520">
    <property type="component" value="Unassembled WGS sequence"/>
</dbReference>
<name>A0A392N5G6_9FABA</name>
<evidence type="ECO:0000313" key="2">
    <source>
        <dbReference type="Proteomes" id="UP000265520"/>
    </source>
</evidence>
<dbReference type="EMBL" id="LXQA010027261">
    <property type="protein sequence ID" value="MCH94405.1"/>
    <property type="molecule type" value="Genomic_DNA"/>
</dbReference>
<dbReference type="AlphaFoldDB" id="A0A392N5G6"/>
<feature type="non-terminal residue" evidence="1">
    <location>
        <position position="1"/>
    </location>
</feature>